<proteinExistence type="predicted"/>
<dbReference type="SUPFAM" id="SSF53474">
    <property type="entry name" value="alpha/beta-Hydrolases"/>
    <property type="match status" value="1"/>
</dbReference>
<protein>
    <recommendedName>
        <fullName evidence="3">Serine aminopeptidase S33 domain-containing protein</fullName>
    </recommendedName>
</protein>
<gene>
    <name evidence="1" type="ORF">EX895_001541</name>
</gene>
<dbReference type="OrthoDB" id="2498029at2759"/>
<dbReference type="Gene3D" id="3.40.50.1820">
    <property type="entry name" value="alpha/beta hydrolase"/>
    <property type="match status" value="1"/>
</dbReference>
<dbReference type="AlphaFoldDB" id="A0A4U7KZD5"/>
<dbReference type="InterPro" id="IPR029058">
    <property type="entry name" value="AB_hydrolase_fold"/>
</dbReference>
<accession>A0A4U7KZD5</accession>
<evidence type="ECO:0008006" key="3">
    <source>
        <dbReference type="Google" id="ProtNLM"/>
    </source>
</evidence>
<dbReference type="KEGG" id="sgra:EX895_001541"/>
<dbReference type="RefSeq" id="XP_029741741.1">
    <property type="nucleotide sequence ID" value="XM_029882140.1"/>
</dbReference>
<comment type="caution">
    <text evidence="1">The sequence shown here is derived from an EMBL/GenBank/DDBJ whole genome shotgun (WGS) entry which is preliminary data.</text>
</comment>
<sequence>MAIRDIFFSRGNDFIRVQLAGHPGETTLMNAPDAYQSHDLVPDNIPRPKDYVAARFALHMAFYNPSWKTSSVHCPIFFAICGKDSVAPPRPTLNYAKAAPKATVKLYEQMGHFDIYLGEHFDIATGDYTERQNL</sequence>
<dbReference type="Proteomes" id="UP000306050">
    <property type="component" value="Chromosome SGRAM_11"/>
</dbReference>
<evidence type="ECO:0000313" key="2">
    <source>
        <dbReference type="Proteomes" id="UP000306050"/>
    </source>
</evidence>
<evidence type="ECO:0000313" key="1">
    <source>
        <dbReference type="EMBL" id="TKY89756.1"/>
    </source>
</evidence>
<dbReference type="EMBL" id="SRRM01000004">
    <property type="protein sequence ID" value="TKY89756.1"/>
    <property type="molecule type" value="Genomic_DNA"/>
</dbReference>
<organism evidence="1 2">
    <name type="scientific">Sporisorium graminicola</name>
    <dbReference type="NCBI Taxonomy" id="280036"/>
    <lineage>
        <taxon>Eukaryota</taxon>
        <taxon>Fungi</taxon>
        <taxon>Dikarya</taxon>
        <taxon>Basidiomycota</taxon>
        <taxon>Ustilaginomycotina</taxon>
        <taxon>Ustilaginomycetes</taxon>
        <taxon>Ustilaginales</taxon>
        <taxon>Ustilaginaceae</taxon>
        <taxon>Sporisorium</taxon>
    </lineage>
</organism>
<reference evidence="1 2" key="1">
    <citation type="submission" date="2019-05" db="EMBL/GenBank/DDBJ databases">
        <title>Sporisorium graminicola CBS 10092 draft sequencing and annotation.</title>
        <authorList>
            <person name="Solano-Gonzalez S."/>
            <person name="Caddick M.X."/>
            <person name="Darby A."/>
        </authorList>
    </citation>
    <scope>NUCLEOTIDE SEQUENCE [LARGE SCALE GENOMIC DNA]</scope>
    <source>
        <strain evidence="1 2">CBS 10092</strain>
    </source>
</reference>
<dbReference type="GeneID" id="40724436"/>
<name>A0A4U7KZD5_9BASI</name>
<keyword evidence="2" id="KW-1185">Reference proteome</keyword>